<sequence>MRHCGWLLGLLSLFSLATHASDWQEIKNEAKGQTVWFNAWGGDTAINRYLDWVSGEMKTHYAINLKIVRLADAADAVKRIQTEAAAGRKTGGSVDLLWVNGENFRTLKEANLLQTGWAETLPTGAMSTHSCRCRKIFQCLQKGLNRPGGRTTDIYRPPRCYATATTNAASLTGVC</sequence>
<evidence type="ECO:0000313" key="3">
    <source>
        <dbReference type="Proteomes" id="UP000254255"/>
    </source>
</evidence>
<evidence type="ECO:0000313" key="2">
    <source>
        <dbReference type="EMBL" id="STL70441.1"/>
    </source>
</evidence>
<dbReference type="PANTHER" id="PTHR42779:SF1">
    <property type="entry name" value="PROTEIN YNJB"/>
    <property type="match status" value="1"/>
</dbReference>
<proteinExistence type="predicted"/>
<reference evidence="2 3" key="1">
    <citation type="submission" date="2018-06" db="EMBL/GenBank/DDBJ databases">
        <authorList>
            <consortium name="Pathogen Informatics"/>
            <person name="Doyle S."/>
        </authorList>
    </citation>
    <scope>NUCLEOTIDE SEQUENCE [LARGE SCALE GENOMIC DNA]</scope>
    <source>
        <strain evidence="2 3">NCTC13148</strain>
    </source>
</reference>
<dbReference type="SUPFAM" id="SSF53850">
    <property type="entry name" value="Periplasmic binding protein-like II"/>
    <property type="match status" value="1"/>
</dbReference>
<dbReference type="Proteomes" id="UP000254255">
    <property type="component" value="Unassembled WGS sequence"/>
</dbReference>
<dbReference type="PANTHER" id="PTHR42779">
    <property type="entry name" value="PROTEIN YNJB"/>
    <property type="match status" value="1"/>
</dbReference>
<dbReference type="EMBL" id="UGET01000004">
    <property type="protein sequence ID" value="STL70441.1"/>
    <property type="molecule type" value="Genomic_DNA"/>
</dbReference>
<organism evidence="2 3">
    <name type="scientific">Escherichia coli</name>
    <dbReference type="NCBI Taxonomy" id="562"/>
    <lineage>
        <taxon>Bacteria</taxon>
        <taxon>Pseudomonadati</taxon>
        <taxon>Pseudomonadota</taxon>
        <taxon>Gammaproteobacteria</taxon>
        <taxon>Enterobacterales</taxon>
        <taxon>Enterobacteriaceae</taxon>
        <taxon>Escherichia</taxon>
    </lineage>
</organism>
<gene>
    <name evidence="2" type="primary">ynjB_1</name>
    <name evidence="2" type="ORF">NCTC13148_01196</name>
</gene>
<keyword evidence="1" id="KW-0732">Signal</keyword>
<feature type="chain" id="PRO_5016886275" evidence="1">
    <location>
        <begin position="21"/>
        <end position="175"/>
    </location>
</feature>
<evidence type="ECO:0000256" key="1">
    <source>
        <dbReference type="SAM" id="SignalP"/>
    </source>
</evidence>
<feature type="signal peptide" evidence="1">
    <location>
        <begin position="1"/>
        <end position="20"/>
    </location>
</feature>
<protein>
    <submittedName>
        <fullName evidence="2">ABC transporter substrate-binding protein</fullName>
    </submittedName>
</protein>
<dbReference type="AlphaFoldDB" id="A0A377BM20"/>
<accession>A0A377BM20</accession>
<name>A0A377BM20_ECOLX</name>